<evidence type="ECO:0000313" key="1">
    <source>
        <dbReference type="EMBL" id="GFQ65789.1"/>
    </source>
</evidence>
<dbReference type="EMBL" id="BMAO01010237">
    <property type="protein sequence ID" value="GFQ65789.1"/>
    <property type="molecule type" value="Genomic_DNA"/>
</dbReference>
<accession>A0A8X6F092</accession>
<name>A0A8X6F092_TRICU</name>
<organism evidence="1 2">
    <name type="scientific">Trichonephila clavata</name>
    <name type="common">Joro spider</name>
    <name type="synonym">Nephila clavata</name>
    <dbReference type="NCBI Taxonomy" id="2740835"/>
    <lineage>
        <taxon>Eukaryota</taxon>
        <taxon>Metazoa</taxon>
        <taxon>Ecdysozoa</taxon>
        <taxon>Arthropoda</taxon>
        <taxon>Chelicerata</taxon>
        <taxon>Arachnida</taxon>
        <taxon>Araneae</taxon>
        <taxon>Araneomorphae</taxon>
        <taxon>Entelegynae</taxon>
        <taxon>Araneoidea</taxon>
        <taxon>Nephilidae</taxon>
        <taxon>Trichonephila</taxon>
    </lineage>
</organism>
<evidence type="ECO:0000313" key="2">
    <source>
        <dbReference type="Proteomes" id="UP000887116"/>
    </source>
</evidence>
<reference evidence="1" key="1">
    <citation type="submission" date="2020-07" db="EMBL/GenBank/DDBJ databases">
        <title>Multicomponent nature underlies the extraordinary mechanical properties of spider dragline silk.</title>
        <authorList>
            <person name="Kono N."/>
            <person name="Nakamura H."/>
            <person name="Mori M."/>
            <person name="Yoshida Y."/>
            <person name="Ohtoshi R."/>
            <person name="Malay A.D."/>
            <person name="Moran D.A.P."/>
            <person name="Tomita M."/>
            <person name="Numata K."/>
            <person name="Arakawa K."/>
        </authorList>
    </citation>
    <scope>NUCLEOTIDE SEQUENCE</scope>
</reference>
<gene>
    <name evidence="1" type="ORF">TNCT_628221</name>
</gene>
<keyword evidence="2" id="KW-1185">Reference proteome</keyword>
<comment type="caution">
    <text evidence="1">The sequence shown here is derived from an EMBL/GenBank/DDBJ whole genome shotgun (WGS) entry which is preliminary data.</text>
</comment>
<protein>
    <submittedName>
        <fullName evidence="1">Uncharacterized protein</fullName>
    </submittedName>
</protein>
<dbReference type="Proteomes" id="UP000887116">
    <property type="component" value="Unassembled WGS sequence"/>
</dbReference>
<proteinExistence type="predicted"/>
<sequence length="118" mass="12933">MSVGSDAQDDKKGDRNLLVRSTLDARSGKCVLSKHLLAQESVQSAERVLQVLQYGWVGACKVQLELRLNTLPLLFAVVSLFQNPSCREFTVGLIPWAASSPDVLVRACVSVSDWQAVF</sequence>
<dbReference type="AlphaFoldDB" id="A0A8X6F092"/>